<dbReference type="Gene3D" id="3.30.160.60">
    <property type="entry name" value="Classic Zinc Finger"/>
    <property type="match status" value="2"/>
</dbReference>
<dbReference type="GO" id="GO:0008270">
    <property type="term" value="F:zinc ion binding"/>
    <property type="evidence" value="ECO:0007669"/>
    <property type="project" value="UniProtKB-KW"/>
</dbReference>
<name>A0A9N9WG57_9NEOP</name>
<evidence type="ECO:0000256" key="1">
    <source>
        <dbReference type="ARBA" id="ARBA00022723"/>
    </source>
</evidence>
<dbReference type="InterPro" id="IPR036236">
    <property type="entry name" value="Znf_C2H2_sf"/>
</dbReference>
<organism evidence="7 8">
    <name type="scientific">Diatraea saccharalis</name>
    <name type="common">sugarcane borer</name>
    <dbReference type="NCBI Taxonomy" id="40085"/>
    <lineage>
        <taxon>Eukaryota</taxon>
        <taxon>Metazoa</taxon>
        <taxon>Ecdysozoa</taxon>
        <taxon>Arthropoda</taxon>
        <taxon>Hexapoda</taxon>
        <taxon>Insecta</taxon>
        <taxon>Pterygota</taxon>
        <taxon>Neoptera</taxon>
        <taxon>Endopterygota</taxon>
        <taxon>Lepidoptera</taxon>
        <taxon>Glossata</taxon>
        <taxon>Ditrysia</taxon>
        <taxon>Pyraloidea</taxon>
        <taxon>Crambidae</taxon>
        <taxon>Crambinae</taxon>
        <taxon>Diatraea</taxon>
    </lineage>
</organism>
<evidence type="ECO:0000256" key="3">
    <source>
        <dbReference type="ARBA" id="ARBA00022771"/>
    </source>
</evidence>
<evidence type="ECO:0000256" key="5">
    <source>
        <dbReference type="PROSITE-ProRule" id="PRU00042"/>
    </source>
</evidence>
<dbReference type="SMART" id="SM00355">
    <property type="entry name" value="ZnF_C2H2"/>
    <property type="match status" value="4"/>
</dbReference>
<evidence type="ECO:0000256" key="2">
    <source>
        <dbReference type="ARBA" id="ARBA00022737"/>
    </source>
</evidence>
<proteinExistence type="predicted"/>
<dbReference type="PROSITE" id="PS50157">
    <property type="entry name" value="ZINC_FINGER_C2H2_2"/>
    <property type="match status" value="4"/>
</dbReference>
<dbReference type="AlphaFoldDB" id="A0A9N9WG57"/>
<evidence type="ECO:0000256" key="4">
    <source>
        <dbReference type="ARBA" id="ARBA00022833"/>
    </source>
</evidence>
<dbReference type="PANTHER" id="PTHR24379:SF121">
    <property type="entry name" value="C2H2-TYPE DOMAIN-CONTAINING PROTEIN"/>
    <property type="match status" value="1"/>
</dbReference>
<keyword evidence="2" id="KW-0677">Repeat</keyword>
<reference evidence="7" key="2">
    <citation type="submission" date="2022-10" db="EMBL/GenBank/DDBJ databases">
        <authorList>
            <consortium name="ENA_rothamsted_submissions"/>
            <consortium name="culmorum"/>
            <person name="King R."/>
        </authorList>
    </citation>
    <scope>NUCLEOTIDE SEQUENCE</scope>
</reference>
<evidence type="ECO:0000313" key="7">
    <source>
        <dbReference type="EMBL" id="CAG9790463.1"/>
    </source>
</evidence>
<sequence>MCSDCGKRFANKTRLKDHVDWEHLKNFVHTCTVCQKVFKSHTSLYIHKQVVHKKDSVEHLCDHCGKPFPNRTKLRIHMVALHSGKAQYACARCPAKFNWQSCLSRHSRRVHTTHNA</sequence>
<gene>
    <name evidence="7" type="ORF">DIATSA_LOCUS8129</name>
</gene>
<evidence type="ECO:0000259" key="6">
    <source>
        <dbReference type="PROSITE" id="PS50157"/>
    </source>
</evidence>
<dbReference type="PANTHER" id="PTHR24379">
    <property type="entry name" value="KRAB AND ZINC FINGER DOMAIN-CONTAINING"/>
    <property type="match status" value="1"/>
</dbReference>
<feature type="domain" description="C2H2-type" evidence="6">
    <location>
        <begin position="59"/>
        <end position="87"/>
    </location>
</feature>
<protein>
    <recommendedName>
        <fullName evidence="6">C2H2-type domain-containing protein</fullName>
    </recommendedName>
</protein>
<dbReference type="OrthoDB" id="10039931at2759"/>
<accession>A0A9N9WG57</accession>
<dbReference type="PROSITE" id="PS00028">
    <property type="entry name" value="ZINC_FINGER_C2H2_1"/>
    <property type="match status" value="4"/>
</dbReference>
<dbReference type="Pfam" id="PF00096">
    <property type="entry name" value="zf-C2H2"/>
    <property type="match status" value="3"/>
</dbReference>
<evidence type="ECO:0000313" key="8">
    <source>
        <dbReference type="Proteomes" id="UP001153714"/>
    </source>
</evidence>
<keyword evidence="8" id="KW-1185">Reference proteome</keyword>
<keyword evidence="1" id="KW-0479">Metal-binding</keyword>
<dbReference type="Proteomes" id="UP001153714">
    <property type="component" value="Chromosome 22"/>
</dbReference>
<feature type="domain" description="C2H2-type" evidence="6">
    <location>
        <begin position="1"/>
        <end position="23"/>
    </location>
</feature>
<dbReference type="EMBL" id="OU893353">
    <property type="protein sequence ID" value="CAG9790463.1"/>
    <property type="molecule type" value="Genomic_DNA"/>
</dbReference>
<dbReference type="InterPro" id="IPR013087">
    <property type="entry name" value="Znf_C2H2_type"/>
</dbReference>
<keyword evidence="3 5" id="KW-0863">Zinc-finger</keyword>
<dbReference type="SUPFAM" id="SSF57667">
    <property type="entry name" value="beta-beta-alpha zinc fingers"/>
    <property type="match status" value="2"/>
</dbReference>
<keyword evidence="4" id="KW-0862">Zinc</keyword>
<feature type="domain" description="C2H2-type" evidence="6">
    <location>
        <begin position="29"/>
        <end position="57"/>
    </location>
</feature>
<feature type="domain" description="C2H2-type" evidence="6">
    <location>
        <begin position="88"/>
        <end position="116"/>
    </location>
</feature>
<reference evidence="7" key="1">
    <citation type="submission" date="2021-12" db="EMBL/GenBank/DDBJ databases">
        <authorList>
            <person name="King R."/>
        </authorList>
    </citation>
    <scope>NUCLEOTIDE SEQUENCE</scope>
</reference>